<dbReference type="EMBL" id="LFQU01000051">
    <property type="protein sequence ID" value="KOO65820.1"/>
    <property type="molecule type" value="Genomic_DNA"/>
</dbReference>
<proteinExistence type="predicted"/>
<evidence type="ECO:0000256" key="1">
    <source>
        <dbReference type="SAM" id="MobiDB-lite"/>
    </source>
</evidence>
<feature type="region of interest" description="Disordered" evidence="1">
    <location>
        <begin position="133"/>
        <end position="152"/>
    </location>
</feature>
<dbReference type="AlphaFoldDB" id="A0A8E1QVW4"/>
<dbReference type="RefSeq" id="WP_053399263.1">
    <property type="nucleotide sequence ID" value="NZ_LFQU01000051.1"/>
</dbReference>
<comment type="caution">
    <text evidence="2">The sequence shown here is derived from an EMBL/GenBank/DDBJ whole genome shotgun (WGS) entry which is preliminary data.</text>
</comment>
<gene>
    <name evidence="2" type="ORF">ACU52_14140</name>
</gene>
<keyword evidence="3" id="KW-1185">Reference proteome</keyword>
<evidence type="ECO:0000313" key="3">
    <source>
        <dbReference type="Proteomes" id="UP000036951"/>
    </source>
</evidence>
<protein>
    <submittedName>
        <fullName evidence="2">Uncharacterized protein</fullName>
    </submittedName>
</protein>
<dbReference type="Proteomes" id="UP000036951">
    <property type="component" value="Unassembled WGS sequence"/>
</dbReference>
<dbReference type="OrthoDB" id="9995273at2"/>
<feature type="compositionally biased region" description="Pro residues" evidence="1">
    <location>
        <begin position="139"/>
        <end position="152"/>
    </location>
</feature>
<reference evidence="2 3" key="1">
    <citation type="submission" date="2015-06" db="EMBL/GenBank/DDBJ databases">
        <title>Prevotella sp. 109, sp. nov., a novel member of the family Prevotellaceae isolated from human faeces.</title>
        <authorList>
            <person name="Shkoporov A.N."/>
            <person name="Chaplin A.V."/>
            <person name="Kafarskaia L.I."/>
            <person name="Efimov B.A."/>
        </authorList>
    </citation>
    <scope>NUCLEOTIDE SEQUENCE [LARGE SCALE GENOMIC DNA]</scope>
    <source>
        <strain evidence="2 3">109</strain>
    </source>
</reference>
<sequence>MFRQRKDIARYSFNVASGIERNNFVQPSPIRDFMTEKVTYFSGSDKKTAIAYVDDIYMLFNQNRLNSVGRDTIQKWLDGLTPRSDSLAQLRKKVSDEQLMDMCKSRYIQSSSELLAWSEYLNANYASILSEIEASKAPEPTPEPTPQPAPTE</sequence>
<organism evidence="2 3">
    <name type="scientific">Xylanibacter rarus</name>
    <dbReference type="NCBI Taxonomy" id="1676614"/>
    <lineage>
        <taxon>Bacteria</taxon>
        <taxon>Pseudomonadati</taxon>
        <taxon>Bacteroidota</taxon>
        <taxon>Bacteroidia</taxon>
        <taxon>Bacteroidales</taxon>
        <taxon>Prevotellaceae</taxon>
        <taxon>Xylanibacter</taxon>
    </lineage>
</organism>
<name>A0A8E1QVW4_9BACT</name>
<evidence type="ECO:0000313" key="2">
    <source>
        <dbReference type="EMBL" id="KOO65820.1"/>
    </source>
</evidence>
<accession>A0A8E1QVW4</accession>